<evidence type="ECO:0000256" key="3">
    <source>
        <dbReference type="ARBA" id="ARBA00022448"/>
    </source>
</evidence>
<keyword evidence="9 11" id="KW-0472">Membrane</keyword>
<evidence type="ECO:0000259" key="12">
    <source>
        <dbReference type="PROSITE" id="PS52015"/>
    </source>
</evidence>
<sequence length="273" mass="30169">MILLMNRLLRNSSNIRLWWGSAFCTGGVHIYLLWLLSAPFVPVILTEDLPAAVMLMLSSDPEFTPNSQQTPAVGLSQDFSEPEIEQQESQPEEVNDSLTAPEQPDALLIVAKKEPIKADRPQQEAVKARKPVVEKKQQNPSKPSPPAVASSATLSGESHHVAAAVNSDSTHNRQAKINWRNRLQGHLLDFKRYPPGARKQRRQGSATVRFVVNKDGHVLSVQLINSSGTAILDREALATVQRAQPLPKPPAEMLTHGQVKITLPIDFNIKNTR</sequence>
<evidence type="ECO:0000256" key="10">
    <source>
        <dbReference type="SAM" id="MobiDB-lite"/>
    </source>
</evidence>
<feature type="region of interest" description="Disordered" evidence="10">
    <location>
        <begin position="63"/>
        <end position="98"/>
    </location>
</feature>
<dbReference type="Pfam" id="PF03544">
    <property type="entry name" value="TonB_C"/>
    <property type="match status" value="1"/>
</dbReference>
<gene>
    <name evidence="13" type="ORF">ERS137965_03257</name>
</gene>
<organism evidence="13 14">
    <name type="scientific">Yersinia aldovae</name>
    <dbReference type="NCBI Taxonomy" id="29483"/>
    <lineage>
        <taxon>Bacteria</taxon>
        <taxon>Pseudomonadati</taxon>
        <taxon>Pseudomonadota</taxon>
        <taxon>Gammaproteobacteria</taxon>
        <taxon>Enterobacterales</taxon>
        <taxon>Yersiniaceae</taxon>
        <taxon>Yersinia</taxon>
    </lineage>
</organism>
<dbReference type="AlphaFoldDB" id="A0A0T9ULR3"/>
<proteinExistence type="inferred from homology"/>
<keyword evidence="3" id="KW-0813">Transport</keyword>
<dbReference type="Gene3D" id="3.30.1150.10">
    <property type="match status" value="1"/>
</dbReference>
<dbReference type="GO" id="GO:0055085">
    <property type="term" value="P:transmembrane transport"/>
    <property type="evidence" value="ECO:0007669"/>
    <property type="project" value="InterPro"/>
</dbReference>
<evidence type="ECO:0000256" key="7">
    <source>
        <dbReference type="ARBA" id="ARBA00022927"/>
    </source>
</evidence>
<evidence type="ECO:0000256" key="8">
    <source>
        <dbReference type="ARBA" id="ARBA00022989"/>
    </source>
</evidence>
<dbReference type="PANTHER" id="PTHR33446">
    <property type="entry name" value="PROTEIN TONB-RELATED"/>
    <property type="match status" value="1"/>
</dbReference>
<keyword evidence="6 11" id="KW-0812">Transmembrane</keyword>
<dbReference type="EMBL" id="CQEJ01000021">
    <property type="protein sequence ID" value="CNL51512.1"/>
    <property type="molecule type" value="Genomic_DNA"/>
</dbReference>
<feature type="region of interest" description="Disordered" evidence="10">
    <location>
        <begin position="118"/>
        <end position="159"/>
    </location>
</feature>
<dbReference type="GO" id="GO:0015031">
    <property type="term" value="P:protein transport"/>
    <property type="evidence" value="ECO:0007669"/>
    <property type="project" value="UniProtKB-KW"/>
</dbReference>
<accession>A0A0T9ULR3</accession>
<evidence type="ECO:0000256" key="11">
    <source>
        <dbReference type="SAM" id="Phobius"/>
    </source>
</evidence>
<feature type="domain" description="TonB C-terminal" evidence="12">
    <location>
        <begin position="178"/>
        <end position="273"/>
    </location>
</feature>
<evidence type="ECO:0000256" key="1">
    <source>
        <dbReference type="ARBA" id="ARBA00004383"/>
    </source>
</evidence>
<feature type="transmembrane region" description="Helical" evidence="11">
    <location>
        <begin position="17"/>
        <end position="36"/>
    </location>
</feature>
<dbReference type="InterPro" id="IPR037682">
    <property type="entry name" value="TonB_C"/>
</dbReference>
<dbReference type="eggNOG" id="COG0810">
    <property type="taxonomic scope" value="Bacteria"/>
</dbReference>
<keyword evidence="4" id="KW-1003">Cell membrane</keyword>
<comment type="similarity">
    <text evidence="2">Belongs to the TonB family.</text>
</comment>
<dbReference type="STRING" id="1453495.AT01_2349"/>
<dbReference type="PROSITE" id="PS52015">
    <property type="entry name" value="TONB_CTD"/>
    <property type="match status" value="1"/>
</dbReference>
<dbReference type="PANTHER" id="PTHR33446:SF2">
    <property type="entry name" value="PROTEIN TONB"/>
    <property type="match status" value="1"/>
</dbReference>
<keyword evidence="5" id="KW-0997">Cell inner membrane</keyword>
<dbReference type="NCBIfam" id="TIGR01352">
    <property type="entry name" value="tonB_Cterm"/>
    <property type="match status" value="1"/>
</dbReference>
<keyword evidence="7" id="KW-0653">Protein transport</keyword>
<dbReference type="Proteomes" id="UP000041595">
    <property type="component" value="Unassembled WGS sequence"/>
</dbReference>
<dbReference type="GO" id="GO:0031992">
    <property type="term" value="F:energy transducer activity"/>
    <property type="evidence" value="ECO:0007669"/>
    <property type="project" value="TreeGrafter"/>
</dbReference>
<dbReference type="InterPro" id="IPR051045">
    <property type="entry name" value="TonB-dependent_transducer"/>
</dbReference>
<dbReference type="InterPro" id="IPR006260">
    <property type="entry name" value="TonB/TolA_C"/>
</dbReference>
<reference evidence="13 14" key="1">
    <citation type="submission" date="2015-03" db="EMBL/GenBank/DDBJ databases">
        <authorList>
            <person name="Murphy D."/>
        </authorList>
    </citation>
    <scope>NUCLEOTIDE SEQUENCE [LARGE SCALE GENOMIC DNA]</scope>
    <source>
        <strain evidence="13 14">IP06005</strain>
    </source>
</reference>
<evidence type="ECO:0000256" key="6">
    <source>
        <dbReference type="ARBA" id="ARBA00022692"/>
    </source>
</evidence>
<dbReference type="GO" id="GO:0098797">
    <property type="term" value="C:plasma membrane protein complex"/>
    <property type="evidence" value="ECO:0007669"/>
    <property type="project" value="TreeGrafter"/>
</dbReference>
<evidence type="ECO:0000313" key="14">
    <source>
        <dbReference type="Proteomes" id="UP000041595"/>
    </source>
</evidence>
<protein>
    <submittedName>
        <fullName evidence="13">TonB domain-containing protein</fullName>
    </submittedName>
</protein>
<feature type="compositionally biased region" description="Acidic residues" evidence="10">
    <location>
        <begin position="80"/>
        <end position="95"/>
    </location>
</feature>
<comment type="subcellular location">
    <subcellularLocation>
        <location evidence="1">Cell inner membrane</location>
        <topology evidence="1">Single-pass membrane protein</topology>
        <orientation evidence="1">Periplasmic side</orientation>
    </subcellularLocation>
</comment>
<evidence type="ECO:0000313" key="13">
    <source>
        <dbReference type="EMBL" id="CNL51512.1"/>
    </source>
</evidence>
<keyword evidence="8 11" id="KW-1133">Transmembrane helix</keyword>
<evidence type="ECO:0000256" key="5">
    <source>
        <dbReference type="ARBA" id="ARBA00022519"/>
    </source>
</evidence>
<dbReference type="SUPFAM" id="SSF74653">
    <property type="entry name" value="TolA/TonB C-terminal domain"/>
    <property type="match status" value="1"/>
</dbReference>
<name>A0A0T9ULR3_YERAL</name>
<evidence type="ECO:0000256" key="2">
    <source>
        <dbReference type="ARBA" id="ARBA00006555"/>
    </source>
</evidence>
<evidence type="ECO:0000256" key="4">
    <source>
        <dbReference type="ARBA" id="ARBA00022475"/>
    </source>
</evidence>
<evidence type="ECO:0000256" key="9">
    <source>
        <dbReference type="ARBA" id="ARBA00023136"/>
    </source>
</evidence>